<feature type="region of interest" description="Disordered" evidence="1">
    <location>
        <begin position="500"/>
        <end position="543"/>
    </location>
</feature>
<dbReference type="Proteomes" id="UP001567538">
    <property type="component" value="Unassembled WGS sequence"/>
</dbReference>
<comment type="caution">
    <text evidence="2">The sequence shown here is derived from an EMBL/GenBank/DDBJ whole genome shotgun (WGS) entry which is preliminary data.</text>
</comment>
<feature type="region of interest" description="Disordered" evidence="1">
    <location>
        <begin position="631"/>
        <end position="657"/>
    </location>
</feature>
<dbReference type="PANTHER" id="PTHR38390:SF2">
    <property type="entry name" value="OS01G0103900 PROTEIN"/>
    <property type="match status" value="1"/>
</dbReference>
<name>A0ABD1I7C8_SALDI</name>
<dbReference type="AlphaFoldDB" id="A0ABD1I7C8"/>
<protein>
    <submittedName>
        <fullName evidence="2">Uncharacterized protein</fullName>
    </submittedName>
</protein>
<evidence type="ECO:0000256" key="1">
    <source>
        <dbReference type="SAM" id="MobiDB-lite"/>
    </source>
</evidence>
<sequence>MTLLCFLLDLRSLSPPVLRDLKQSLLQLANYYAISSPKVDCHVDGIESNSKPLPDRIGLCYIVRNRINCCDELKIAYNPQEKFSLRDLHRALNNLPLDASCPESNDSEGICKDLKLADVLSEKTVYTWGGQDKTVKRKVILISSSLVGALDSVTMKALTDAASKCVLVEFILLEQTLSQLSDNSENVKQFVKQIGSLTNCSFQTCVPGLQVLYGLGKRWFQELKDDKEVPLQAHFIFKTSLMSSLNQISCDLCASFNPRVDEFNHCQTCRCHGIPLDHSSVHQSNKFHSCPITNDNLGALDINENTVRVGEQTMLYMPFFYNRPKQKKVTSIDFDVIQRTNLGSLDEGLIRGTTYFVTPSSHHSEESDTSKLNSQLFQVVCKVLNSLDQGLVCSSTCNIETATETSFRFYYILLPSDKGLMLVRRLSASEEFLPMPVYSHLISSSMVEEINSAVQASLLKVEVSDYNPVHHERGFHKKLNTLVKESLQFGAILPKSKEEISTSDLTMQNSDLRPSKPAAGNLVTGDGSLDSDTKLGENRTGPSLAEEWEQLIVTELGSTHSPTCIANTKLDQPLVASPSQSTRQLDEKTSRILERLENPKQLKRKTASPTISCSFSADICGPVKKPLIPYRTTDNEDRGPVHTQPIKPNFQRLKRKK</sequence>
<feature type="compositionally biased region" description="Polar residues" evidence="1">
    <location>
        <begin position="502"/>
        <end position="512"/>
    </location>
</feature>
<evidence type="ECO:0000313" key="3">
    <source>
        <dbReference type="Proteomes" id="UP001567538"/>
    </source>
</evidence>
<organism evidence="2 3">
    <name type="scientific">Salvia divinorum</name>
    <name type="common">Maria pastora</name>
    <name type="synonym">Diviner's sage</name>
    <dbReference type="NCBI Taxonomy" id="28513"/>
    <lineage>
        <taxon>Eukaryota</taxon>
        <taxon>Viridiplantae</taxon>
        <taxon>Streptophyta</taxon>
        <taxon>Embryophyta</taxon>
        <taxon>Tracheophyta</taxon>
        <taxon>Spermatophyta</taxon>
        <taxon>Magnoliopsida</taxon>
        <taxon>eudicotyledons</taxon>
        <taxon>Gunneridae</taxon>
        <taxon>Pentapetalae</taxon>
        <taxon>asterids</taxon>
        <taxon>lamiids</taxon>
        <taxon>Lamiales</taxon>
        <taxon>Lamiaceae</taxon>
        <taxon>Nepetoideae</taxon>
        <taxon>Mentheae</taxon>
        <taxon>Salviinae</taxon>
        <taxon>Salvia</taxon>
        <taxon>Salvia subgen. Calosphace</taxon>
    </lineage>
</organism>
<gene>
    <name evidence="2" type="ORF">AAHA92_06243</name>
</gene>
<evidence type="ECO:0000313" key="2">
    <source>
        <dbReference type="EMBL" id="KAL1563819.1"/>
    </source>
</evidence>
<dbReference type="PANTHER" id="PTHR38390">
    <property type="entry name" value="OS01G0103900 PROTEIN"/>
    <property type="match status" value="1"/>
</dbReference>
<dbReference type="EMBL" id="JBEAFC010000003">
    <property type="protein sequence ID" value="KAL1563819.1"/>
    <property type="molecule type" value="Genomic_DNA"/>
</dbReference>
<reference evidence="2 3" key="1">
    <citation type="submission" date="2024-06" db="EMBL/GenBank/DDBJ databases">
        <title>A chromosome level genome sequence of Diviner's sage (Salvia divinorum).</title>
        <authorList>
            <person name="Ford S.A."/>
            <person name="Ro D.-K."/>
            <person name="Ness R.W."/>
            <person name="Phillips M.A."/>
        </authorList>
    </citation>
    <scope>NUCLEOTIDE SEQUENCE [LARGE SCALE GENOMIC DNA]</scope>
    <source>
        <strain evidence="2">SAF-2024a</strain>
        <tissue evidence="2">Leaf</tissue>
    </source>
</reference>
<keyword evidence="3" id="KW-1185">Reference proteome</keyword>
<accession>A0ABD1I7C8</accession>
<proteinExistence type="predicted"/>